<dbReference type="InterPro" id="IPR009057">
    <property type="entry name" value="Homeodomain-like_sf"/>
</dbReference>
<proteinExistence type="predicted"/>
<feature type="transmembrane region" description="Helical" evidence="3">
    <location>
        <begin position="155"/>
        <end position="171"/>
    </location>
</feature>
<dbReference type="PRINTS" id="PR00455">
    <property type="entry name" value="HTHTETR"/>
</dbReference>
<keyword evidence="3" id="KW-1133">Transmembrane helix</keyword>
<sequence length="197" mass="22479">MTRVRASDYELKKQVILDSAVTLIAQKGFDGATMSDVAAACGTSKSHLYHYFSSKEDLLYAIVKEHITEQVATLSAIVQEPRPAAERFRRFVDSFMQEGAKSRNHHLVIMNDIKFLPTVQREDVRKLERELMHLMVTLLREINPERMATPKVNSPYALLLFGMVIWSFTWYERNGPITPAELADRISALFLDGFRGS</sequence>
<evidence type="ECO:0000256" key="2">
    <source>
        <dbReference type="PROSITE-ProRule" id="PRU00335"/>
    </source>
</evidence>
<protein>
    <submittedName>
        <fullName evidence="5">AcrR family transcriptional regulator</fullName>
    </submittedName>
</protein>
<dbReference type="RefSeq" id="WP_204731856.1">
    <property type="nucleotide sequence ID" value="NZ_JAVDWE010000001.1"/>
</dbReference>
<keyword evidence="3" id="KW-0812">Transmembrane</keyword>
<dbReference type="InterPro" id="IPR001647">
    <property type="entry name" value="HTH_TetR"/>
</dbReference>
<evidence type="ECO:0000313" key="6">
    <source>
        <dbReference type="Proteomes" id="UP001265550"/>
    </source>
</evidence>
<evidence type="ECO:0000259" key="4">
    <source>
        <dbReference type="PROSITE" id="PS50977"/>
    </source>
</evidence>
<dbReference type="PANTHER" id="PTHR30055">
    <property type="entry name" value="HTH-TYPE TRANSCRIPTIONAL REGULATOR RUTR"/>
    <property type="match status" value="1"/>
</dbReference>
<dbReference type="PROSITE" id="PS50977">
    <property type="entry name" value="HTH_TETR_2"/>
    <property type="match status" value="1"/>
</dbReference>
<dbReference type="Proteomes" id="UP001265550">
    <property type="component" value="Unassembled WGS sequence"/>
</dbReference>
<comment type="caution">
    <text evidence="5">The sequence shown here is derived from an EMBL/GenBank/DDBJ whole genome shotgun (WGS) entry which is preliminary data.</text>
</comment>
<dbReference type="InterPro" id="IPR050109">
    <property type="entry name" value="HTH-type_TetR-like_transc_reg"/>
</dbReference>
<dbReference type="InterPro" id="IPR041490">
    <property type="entry name" value="KstR2_TetR_C"/>
</dbReference>
<evidence type="ECO:0000256" key="3">
    <source>
        <dbReference type="SAM" id="Phobius"/>
    </source>
</evidence>
<feature type="DNA-binding region" description="H-T-H motif" evidence="2">
    <location>
        <begin position="33"/>
        <end position="52"/>
    </location>
</feature>
<dbReference type="SUPFAM" id="SSF46689">
    <property type="entry name" value="Homeodomain-like"/>
    <property type="match status" value="1"/>
</dbReference>
<dbReference type="InterPro" id="IPR036271">
    <property type="entry name" value="Tet_transcr_reg_TetR-rel_C_sf"/>
</dbReference>
<dbReference type="Gene3D" id="1.10.10.60">
    <property type="entry name" value="Homeodomain-like"/>
    <property type="match status" value="1"/>
</dbReference>
<accession>A0ABU1V6M2</accession>
<dbReference type="SUPFAM" id="SSF48498">
    <property type="entry name" value="Tetracyclin repressor-like, C-terminal domain"/>
    <property type="match status" value="1"/>
</dbReference>
<keyword evidence="6" id="KW-1185">Reference proteome</keyword>
<reference evidence="5 6" key="1">
    <citation type="submission" date="2023-07" db="EMBL/GenBank/DDBJ databases">
        <title>Sorghum-associated microbial communities from plants grown in Nebraska, USA.</title>
        <authorList>
            <person name="Schachtman D."/>
        </authorList>
    </citation>
    <scope>NUCLEOTIDE SEQUENCE [LARGE SCALE GENOMIC DNA]</scope>
    <source>
        <strain evidence="5 6">BE240</strain>
    </source>
</reference>
<name>A0ABU1V6M2_9BURK</name>
<keyword evidence="1 2" id="KW-0238">DNA-binding</keyword>
<dbReference type="Gene3D" id="1.10.357.10">
    <property type="entry name" value="Tetracycline Repressor, domain 2"/>
    <property type="match status" value="1"/>
</dbReference>
<dbReference type="Pfam" id="PF00440">
    <property type="entry name" value="TetR_N"/>
    <property type="match status" value="1"/>
</dbReference>
<organism evidence="5 6">
    <name type="scientific">Hydrogenophaga laconesensis</name>
    <dbReference type="NCBI Taxonomy" id="1805971"/>
    <lineage>
        <taxon>Bacteria</taxon>
        <taxon>Pseudomonadati</taxon>
        <taxon>Pseudomonadota</taxon>
        <taxon>Betaproteobacteria</taxon>
        <taxon>Burkholderiales</taxon>
        <taxon>Comamonadaceae</taxon>
        <taxon>Hydrogenophaga</taxon>
    </lineage>
</organism>
<gene>
    <name evidence="5" type="ORF">J2X09_000817</name>
</gene>
<dbReference type="EMBL" id="JAVDWE010000001">
    <property type="protein sequence ID" value="MDR7093094.1"/>
    <property type="molecule type" value="Genomic_DNA"/>
</dbReference>
<feature type="domain" description="HTH tetR-type" evidence="4">
    <location>
        <begin position="10"/>
        <end position="70"/>
    </location>
</feature>
<evidence type="ECO:0000256" key="1">
    <source>
        <dbReference type="ARBA" id="ARBA00023125"/>
    </source>
</evidence>
<evidence type="ECO:0000313" key="5">
    <source>
        <dbReference type="EMBL" id="MDR7093094.1"/>
    </source>
</evidence>
<dbReference type="Pfam" id="PF17932">
    <property type="entry name" value="TetR_C_24"/>
    <property type="match status" value="1"/>
</dbReference>
<dbReference type="PANTHER" id="PTHR30055:SF226">
    <property type="entry name" value="HTH-TYPE TRANSCRIPTIONAL REGULATOR PKSA"/>
    <property type="match status" value="1"/>
</dbReference>
<keyword evidence="3" id="KW-0472">Membrane</keyword>